<keyword evidence="3" id="KW-1003">Cell membrane</keyword>
<comment type="similarity">
    <text evidence="7">Belongs to the binding-protein-dependent transport system permease family.</text>
</comment>
<dbReference type="PANTHER" id="PTHR32243:SF18">
    <property type="entry name" value="INNER MEMBRANE ABC TRANSPORTER PERMEASE PROTEIN YCJP"/>
    <property type="match status" value="1"/>
</dbReference>
<evidence type="ECO:0000256" key="7">
    <source>
        <dbReference type="RuleBase" id="RU363032"/>
    </source>
</evidence>
<evidence type="ECO:0000256" key="4">
    <source>
        <dbReference type="ARBA" id="ARBA00022692"/>
    </source>
</evidence>
<dbReference type="Proteomes" id="UP000218891">
    <property type="component" value="Plasmid pP36_a"/>
</dbReference>
<geneLocation type="plasmid" evidence="9 10">
    <name>pP36_a</name>
</geneLocation>
<keyword evidence="5 7" id="KW-1133">Transmembrane helix</keyword>
<dbReference type="InterPro" id="IPR050901">
    <property type="entry name" value="BP-dep_ABC_trans_perm"/>
</dbReference>
<reference evidence="9 10" key="1">
    <citation type="journal article" date="2017" name="Front. Microbiol.">
        <title>Phaeobacter piscinae sp. nov., a species of the Roseobacter group and potential aquaculture probiont.</title>
        <authorList>
            <person name="Sonnenschein E.C."/>
            <person name="Phippen C.B.W."/>
            <person name="Nielsen K.F."/>
            <person name="Mateiu R.V."/>
            <person name="Melchiorsen J."/>
            <person name="Gram L."/>
            <person name="Overmann J."/>
            <person name="Freese H.M."/>
        </authorList>
    </citation>
    <scope>NUCLEOTIDE SEQUENCE [LARGE SCALE GENOMIC DNA]</scope>
    <source>
        <strain evidence="9 10">P36</strain>
    </source>
</reference>
<accession>A0ABN5DKR6</accession>
<dbReference type="InterPro" id="IPR000515">
    <property type="entry name" value="MetI-like"/>
</dbReference>
<organism evidence="9 10">
    <name type="scientific">Phaeobacter piscinae</name>
    <dbReference type="NCBI Taxonomy" id="1580596"/>
    <lineage>
        <taxon>Bacteria</taxon>
        <taxon>Pseudomonadati</taxon>
        <taxon>Pseudomonadota</taxon>
        <taxon>Alphaproteobacteria</taxon>
        <taxon>Rhodobacterales</taxon>
        <taxon>Roseobacteraceae</taxon>
        <taxon>Phaeobacter</taxon>
    </lineage>
</organism>
<dbReference type="EMBL" id="CP010644">
    <property type="protein sequence ID" value="ATG37668.1"/>
    <property type="molecule type" value="Genomic_DNA"/>
</dbReference>
<keyword evidence="2 7" id="KW-0813">Transport</keyword>
<dbReference type="Gene3D" id="1.10.3720.10">
    <property type="entry name" value="MetI-like"/>
    <property type="match status" value="1"/>
</dbReference>
<comment type="subcellular location">
    <subcellularLocation>
        <location evidence="1 7">Cell membrane</location>
        <topology evidence="1 7">Multi-pass membrane protein</topology>
    </subcellularLocation>
</comment>
<proteinExistence type="inferred from homology"/>
<evidence type="ECO:0000256" key="3">
    <source>
        <dbReference type="ARBA" id="ARBA00022475"/>
    </source>
</evidence>
<evidence type="ECO:0000256" key="1">
    <source>
        <dbReference type="ARBA" id="ARBA00004651"/>
    </source>
</evidence>
<name>A0ABN5DKR6_9RHOB</name>
<dbReference type="InterPro" id="IPR035906">
    <property type="entry name" value="MetI-like_sf"/>
</dbReference>
<dbReference type="Pfam" id="PF00528">
    <property type="entry name" value="BPD_transp_1"/>
    <property type="match status" value="1"/>
</dbReference>
<feature type="transmembrane region" description="Helical" evidence="7">
    <location>
        <begin position="153"/>
        <end position="178"/>
    </location>
</feature>
<reference evidence="9 10" key="4">
    <citation type="journal article" date="2018" name="Environ. Microbiol. Rep.">
        <title>Phylogenetic distribution of roseobacticides in the Roseobacter group and their effect on microalgae.</title>
        <authorList>
            <person name="Sonnenschein E.C."/>
            <person name="Phippen C.B."/>
            <person name="Bentzon-Tilia M."/>
            <person name="Rasmussen S.A."/>
            <person name="Nielsen K.F."/>
            <person name="Gram L."/>
        </authorList>
    </citation>
    <scope>NUCLEOTIDE SEQUENCE [LARGE SCALE GENOMIC DNA]</scope>
    <source>
        <strain evidence="9 10">P36</strain>
    </source>
</reference>
<evidence type="ECO:0000256" key="2">
    <source>
        <dbReference type="ARBA" id="ARBA00022448"/>
    </source>
</evidence>
<feature type="transmembrane region" description="Helical" evidence="7">
    <location>
        <begin position="37"/>
        <end position="66"/>
    </location>
</feature>
<evidence type="ECO:0000313" key="9">
    <source>
        <dbReference type="EMBL" id="ATG37668.1"/>
    </source>
</evidence>
<feature type="transmembrane region" description="Helical" evidence="7">
    <location>
        <begin position="212"/>
        <end position="233"/>
    </location>
</feature>
<reference evidence="9 10" key="2">
    <citation type="journal article" date="2017" name="Genome Biol. Evol.">
        <title>Trajectories and Drivers of Genome Evolution in Surface-Associated Marine Phaeobacter.</title>
        <authorList>
            <person name="Freese H.M."/>
            <person name="Sikorski J."/>
            <person name="Bunk B."/>
            <person name="Scheuner C."/>
            <person name="Meier-Kolthoff J.P."/>
            <person name="Sproer C."/>
            <person name="Gram L."/>
            <person name="Overmann J."/>
        </authorList>
    </citation>
    <scope>NUCLEOTIDE SEQUENCE [LARGE SCALE GENOMIC DNA]</scope>
    <source>
        <strain evidence="9 10">P36</strain>
    </source>
</reference>
<sequence length="248" mass="27638">MFLISLRKPVDAFSTPPKLLAPMTLENFRHIWVEDGFWQYAINTTIVTTSTVVVSLTIACLAAYALSRYRGSLGFWLLMAAMVFRAMPHVVLLTAYRPAFFELGIWSRYETLIIVLVAINQPFTIWMLRAFFMNIPQELDEAALVDGCNRWQAFFRVIVPVMWPGIVTAGLFSFLLAYNDFIISSQLMNGDMATMTASLGSYMGQNQSLARLMHGIAGAVSITIPIIVLVFVFQKQIVSGMTAGAVKG</sequence>
<keyword evidence="9" id="KW-0614">Plasmid</keyword>
<feature type="domain" description="ABC transmembrane type-1" evidence="8">
    <location>
        <begin position="41"/>
        <end position="235"/>
    </location>
</feature>
<gene>
    <name evidence="9" type="ORF">PhaeoP36_03591</name>
</gene>
<evidence type="ECO:0000256" key="5">
    <source>
        <dbReference type="ARBA" id="ARBA00022989"/>
    </source>
</evidence>
<evidence type="ECO:0000259" key="8">
    <source>
        <dbReference type="PROSITE" id="PS50928"/>
    </source>
</evidence>
<reference evidence="9 10" key="3">
    <citation type="journal article" date="2017" name="Int. J. Syst. Evol. Microbiol.">
        <title>Adaptation of Surface-Associated Bacteria to the Open Ocean: A Genomically Distinct Subpopulation of Phaeobacter gallaeciensis Colonizes Pacific Mesozooplankton.</title>
        <authorList>
            <person name="Freese H.M."/>
            <person name="Methner A."/>
            <person name="Overmann J."/>
        </authorList>
    </citation>
    <scope>NUCLEOTIDE SEQUENCE [LARGE SCALE GENOMIC DNA]</scope>
    <source>
        <strain evidence="9 10">P36</strain>
    </source>
</reference>
<keyword evidence="4 7" id="KW-0812">Transmembrane</keyword>
<evidence type="ECO:0000313" key="10">
    <source>
        <dbReference type="Proteomes" id="UP000218891"/>
    </source>
</evidence>
<feature type="transmembrane region" description="Helical" evidence="7">
    <location>
        <begin position="112"/>
        <end position="132"/>
    </location>
</feature>
<feature type="transmembrane region" description="Helical" evidence="7">
    <location>
        <begin position="73"/>
        <end position="92"/>
    </location>
</feature>
<dbReference type="PROSITE" id="PS50928">
    <property type="entry name" value="ABC_TM1"/>
    <property type="match status" value="1"/>
</dbReference>
<dbReference type="CDD" id="cd06261">
    <property type="entry name" value="TM_PBP2"/>
    <property type="match status" value="1"/>
</dbReference>
<evidence type="ECO:0000256" key="6">
    <source>
        <dbReference type="ARBA" id="ARBA00023136"/>
    </source>
</evidence>
<protein>
    <submittedName>
        <fullName evidence="9">ABC transporter, permease protein</fullName>
    </submittedName>
</protein>
<keyword evidence="6 7" id="KW-0472">Membrane</keyword>
<keyword evidence="10" id="KW-1185">Reference proteome</keyword>
<dbReference type="SUPFAM" id="SSF161098">
    <property type="entry name" value="MetI-like"/>
    <property type="match status" value="1"/>
</dbReference>
<dbReference type="PANTHER" id="PTHR32243">
    <property type="entry name" value="MALTOSE TRANSPORT SYSTEM PERMEASE-RELATED"/>
    <property type="match status" value="1"/>
</dbReference>